<sequence length="123" mass="13728">MKSLLELITCYGSSSTESESRQPAEEFRSLVATRDRRCVGRKRGKVMGTSDWSPSLSSISENNKLGETNNQPRPPIVRFNRNLMRKVGSIANKDQDPSSHHDDTRRASISTTMPALSPTAFLF</sequence>
<evidence type="ECO:0000313" key="3">
    <source>
        <dbReference type="Proteomes" id="UP000594638"/>
    </source>
</evidence>
<keyword evidence="3" id="KW-1185">Reference proteome</keyword>
<evidence type="ECO:0000313" key="2">
    <source>
        <dbReference type="EMBL" id="CAA3010941.1"/>
    </source>
</evidence>
<dbReference type="PANTHER" id="PTHR35318:SF2">
    <property type="entry name" value="OS08G0138900 PROTEIN"/>
    <property type="match status" value="1"/>
</dbReference>
<gene>
    <name evidence="2" type="ORF">OLEA9_A091576</name>
</gene>
<protein>
    <submittedName>
        <fullName evidence="2">Uncharacterized protein</fullName>
    </submittedName>
</protein>
<name>A0A8S0U2A3_OLEEU</name>
<comment type="caution">
    <text evidence="2">The sequence shown here is derived from an EMBL/GenBank/DDBJ whole genome shotgun (WGS) entry which is preliminary data.</text>
</comment>
<evidence type="ECO:0000256" key="1">
    <source>
        <dbReference type="SAM" id="MobiDB-lite"/>
    </source>
</evidence>
<feature type="region of interest" description="Disordered" evidence="1">
    <location>
        <begin position="89"/>
        <end position="111"/>
    </location>
</feature>
<dbReference type="AlphaFoldDB" id="A0A8S0U2A3"/>
<dbReference type="Gramene" id="OE9A091576T1">
    <property type="protein sequence ID" value="OE9A091576C1"/>
    <property type="gene ID" value="OE9A091576"/>
</dbReference>
<proteinExistence type="predicted"/>
<organism evidence="2 3">
    <name type="scientific">Olea europaea subsp. europaea</name>
    <dbReference type="NCBI Taxonomy" id="158383"/>
    <lineage>
        <taxon>Eukaryota</taxon>
        <taxon>Viridiplantae</taxon>
        <taxon>Streptophyta</taxon>
        <taxon>Embryophyta</taxon>
        <taxon>Tracheophyta</taxon>
        <taxon>Spermatophyta</taxon>
        <taxon>Magnoliopsida</taxon>
        <taxon>eudicotyledons</taxon>
        <taxon>Gunneridae</taxon>
        <taxon>Pentapetalae</taxon>
        <taxon>asterids</taxon>
        <taxon>lamiids</taxon>
        <taxon>Lamiales</taxon>
        <taxon>Oleaceae</taxon>
        <taxon>Oleeae</taxon>
        <taxon>Olea</taxon>
    </lineage>
</organism>
<dbReference type="Proteomes" id="UP000594638">
    <property type="component" value="Unassembled WGS sequence"/>
</dbReference>
<dbReference type="OrthoDB" id="1917265at2759"/>
<dbReference type="EMBL" id="CACTIH010007354">
    <property type="protein sequence ID" value="CAA3010941.1"/>
    <property type="molecule type" value="Genomic_DNA"/>
</dbReference>
<feature type="region of interest" description="Disordered" evidence="1">
    <location>
        <begin position="41"/>
        <end position="76"/>
    </location>
</feature>
<feature type="compositionally biased region" description="Polar residues" evidence="1">
    <location>
        <begin position="50"/>
        <end position="71"/>
    </location>
</feature>
<feature type="compositionally biased region" description="Basic and acidic residues" evidence="1">
    <location>
        <begin position="93"/>
        <end position="106"/>
    </location>
</feature>
<reference evidence="2 3" key="1">
    <citation type="submission" date="2019-12" db="EMBL/GenBank/DDBJ databases">
        <authorList>
            <person name="Alioto T."/>
            <person name="Alioto T."/>
            <person name="Gomez Garrido J."/>
        </authorList>
    </citation>
    <scope>NUCLEOTIDE SEQUENCE [LARGE SCALE GENOMIC DNA]</scope>
</reference>
<accession>A0A8S0U2A3</accession>
<dbReference type="PANTHER" id="PTHR35318">
    <property type="entry name" value="BNAA10G08410D PROTEIN"/>
    <property type="match status" value="1"/>
</dbReference>